<protein>
    <submittedName>
        <fullName evidence="3">SDR family oxidoreductase</fullName>
    </submittedName>
</protein>
<gene>
    <name evidence="3" type="ORF">D3P08_13755</name>
</gene>
<evidence type="ECO:0000313" key="4">
    <source>
        <dbReference type="Proteomes" id="UP000266482"/>
    </source>
</evidence>
<comment type="caution">
    <text evidence="3">The sequence shown here is derived from an EMBL/GenBank/DDBJ whole genome shotgun (WGS) entry which is preliminary data.</text>
</comment>
<dbReference type="NCBIfam" id="NF005559">
    <property type="entry name" value="PRK07231.1"/>
    <property type="match status" value="1"/>
</dbReference>
<reference evidence="3 4" key="1">
    <citation type="submission" date="2018-09" db="EMBL/GenBank/DDBJ databases">
        <title>Paenibacillus aracenensis nov. sp. isolated from a cave in southern Spain.</title>
        <authorList>
            <person name="Jurado V."/>
            <person name="Gutierrez-Patricio S."/>
            <person name="Gonzalez-Pimentel J.L."/>
            <person name="Miller A.Z."/>
            <person name="Laiz L."/>
            <person name="Saiz-Jimenez C."/>
        </authorList>
    </citation>
    <scope>NUCLEOTIDE SEQUENCE [LARGE SCALE GENOMIC DNA]</scope>
    <source>
        <strain evidence="3 4">DSM 22867</strain>
    </source>
</reference>
<dbReference type="PROSITE" id="PS00061">
    <property type="entry name" value="ADH_SHORT"/>
    <property type="match status" value="1"/>
</dbReference>
<sequence length="251" mass="26728">MDSGKLLNGKVCLVTGTSKGLGKATIEAFAKAGAIVYANDIESGSIDELTKQLSNDYQTKLFPLYFDVADAQKCKEAILRIKREQGRLDVLVNNAGIMKDALIGTVTRPLIDRTFDVNVFATMELLQLAAKLMMRSGGGSIINMTSIVGITGNSGQLVYSATKGAIISLTKTAAKELAAKNIRVNAVAPGMIDTEMMRSIGEKHLAVHLSNIPLGRLGRPEEIAHACVFLASDMASYITGHILSVDGCVLV</sequence>
<dbReference type="Pfam" id="PF13561">
    <property type="entry name" value="adh_short_C2"/>
    <property type="match status" value="1"/>
</dbReference>
<keyword evidence="4" id="KW-1185">Reference proteome</keyword>
<evidence type="ECO:0000256" key="1">
    <source>
        <dbReference type="ARBA" id="ARBA00006484"/>
    </source>
</evidence>
<evidence type="ECO:0000256" key="2">
    <source>
        <dbReference type="ARBA" id="ARBA00023002"/>
    </source>
</evidence>
<dbReference type="PANTHER" id="PTHR42760">
    <property type="entry name" value="SHORT-CHAIN DEHYDROGENASES/REDUCTASES FAMILY MEMBER"/>
    <property type="match status" value="1"/>
</dbReference>
<dbReference type="PRINTS" id="PR00080">
    <property type="entry name" value="SDRFAMILY"/>
</dbReference>
<proteinExistence type="inferred from homology"/>
<dbReference type="AlphaFoldDB" id="A0A3A1UU35"/>
<dbReference type="InterPro" id="IPR020904">
    <property type="entry name" value="Sc_DH/Rdtase_CS"/>
</dbReference>
<dbReference type="InterPro" id="IPR036291">
    <property type="entry name" value="NAD(P)-bd_dom_sf"/>
</dbReference>
<accession>A0A3A1UU35</accession>
<organism evidence="3 4">
    <name type="scientific">Paenibacillus nanensis</name>
    <dbReference type="NCBI Taxonomy" id="393251"/>
    <lineage>
        <taxon>Bacteria</taxon>
        <taxon>Bacillati</taxon>
        <taxon>Bacillota</taxon>
        <taxon>Bacilli</taxon>
        <taxon>Bacillales</taxon>
        <taxon>Paenibacillaceae</taxon>
        <taxon>Paenibacillus</taxon>
    </lineage>
</organism>
<dbReference type="SUPFAM" id="SSF51735">
    <property type="entry name" value="NAD(P)-binding Rossmann-fold domains"/>
    <property type="match status" value="1"/>
</dbReference>
<comment type="similarity">
    <text evidence="1">Belongs to the short-chain dehydrogenases/reductases (SDR) family.</text>
</comment>
<dbReference type="Gene3D" id="3.40.50.720">
    <property type="entry name" value="NAD(P)-binding Rossmann-like Domain"/>
    <property type="match status" value="1"/>
</dbReference>
<dbReference type="GO" id="GO:0016616">
    <property type="term" value="F:oxidoreductase activity, acting on the CH-OH group of donors, NAD or NADP as acceptor"/>
    <property type="evidence" value="ECO:0007669"/>
    <property type="project" value="TreeGrafter"/>
</dbReference>
<dbReference type="PRINTS" id="PR00081">
    <property type="entry name" value="GDHRDH"/>
</dbReference>
<dbReference type="FunFam" id="3.40.50.720:FF:000084">
    <property type="entry name" value="Short-chain dehydrogenase reductase"/>
    <property type="match status" value="1"/>
</dbReference>
<dbReference type="Proteomes" id="UP000266482">
    <property type="component" value="Unassembled WGS sequence"/>
</dbReference>
<evidence type="ECO:0000313" key="3">
    <source>
        <dbReference type="EMBL" id="RIX52038.1"/>
    </source>
</evidence>
<dbReference type="InterPro" id="IPR002347">
    <property type="entry name" value="SDR_fam"/>
</dbReference>
<dbReference type="PANTHER" id="PTHR42760:SF133">
    <property type="entry name" value="3-OXOACYL-[ACYL-CARRIER-PROTEIN] REDUCTASE"/>
    <property type="match status" value="1"/>
</dbReference>
<dbReference type="GO" id="GO:0008206">
    <property type="term" value="P:bile acid metabolic process"/>
    <property type="evidence" value="ECO:0007669"/>
    <property type="project" value="UniProtKB-ARBA"/>
</dbReference>
<dbReference type="EMBL" id="QXQA01000008">
    <property type="protein sequence ID" value="RIX52038.1"/>
    <property type="molecule type" value="Genomic_DNA"/>
</dbReference>
<name>A0A3A1UU35_9BACL</name>
<dbReference type="RefSeq" id="WP_119600270.1">
    <property type="nucleotide sequence ID" value="NZ_QXQA01000008.1"/>
</dbReference>
<keyword evidence="2" id="KW-0560">Oxidoreductase</keyword>
<dbReference type="OrthoDB" id="9803333at2"/>